<accession>A0A5C6F7V8</accession>
<feature type="region of interest" description="Disordered" evidence="1">
    <location>
        <begin position="19"/>
        <end position="41"/>
    </location>
</feature>
<evidence type="ECO:0008006" key="5">
    <source>
        <dbReference type="Google" id="ProtNLM"/>
    </source>
</evidence>
<keyword evidence="4" id="KW-1185">Reference proteome</keyword>
<comment type="caution">
    <text evidence="3">The sequence shown here is derived from an EMBL/GenBank/DDBJ whole genome shotgun (WGS) entry which is preliminary data.</text>
</comment>
<dbReference type="OrthoDB" id="6387072at2"/>
<name>A0A5C6F7V8_9BACT</name>
<evidence type="ECO:0000313" key="3">
    <source>
        <dbReference type="EMBL" id="TWU56660.1"/>
    </source>
</evidence>
<feature type="compositionally biased region" description="Pro residues" evidence="1">
    <location>
        <begin position="25"/>
        <end position="34"/>
    </location>
</feature>
<dbReference type="Gene3D" id="3.20.20.80">
    <property type="entry name" value="Glycosidases"/>
    <property type="match status" value="1"/>
</dbReference>
<dbReference type="AlphaFoldDB" id="A0A5C6F7V8"/>
<dbReference type="CDD" id="cd11576">
    <property type="entry name" value="GH99_GH71_like_2"/>
    <property type="match status" value="1"/>
</dbReference>
<keyword evidence="2" id="KW-0732">Signal</keyword>
<reference evidence="3 4" key="1">
    <citation type="submission" date="2019-02" db="EMBL/GenBank/DDBJ databases">
        <title>Deep-cultivation of Planctomycetes and their phenomic and genomic characterization uncovers novel biology.</title>
        <authorList>
            <person name="Wiegand S."/>
            <person name="Jogler M."/>
            <person name="Boedeker C."/>
            <person name="Pinto D."/>
            <person name="Vollmers J."/>
            <person name="Rivas-Marin E."/>
            <person name="Kohn T."/>
            <person name="Peeters S.H."/>
            <person name="Heuer A."/>
            <person name="Rast P."/>
            <person name="Oberbeckmann S."/>
            <person name="Bunk B."/>
            <person name="Jeske O."/>
            <person name="Meyerdierks A."/>
            <person name="Storesund J.E."/>
            <person name="Kallscheuer N."/>
            <person name="Luecker S."/>
            <person name="Lage O.M."/>
            <person name="Pohl T."/>
            <person name="Merkel B.J."/>
            <person name="Hornburger P."/>
            <person name="Mueller R.-W."/>
            <person name="Bruemmer F."/>
            <person name="Labrenz M."/>
            <person name="Spormann A.M."/>
            <person name="Op Den Camp H."/>
            <person name="Overmann J."/>
            <person name="Amann R."/>
            <person name="Jetten M.S.M."/>
            <person name="Mascher T."/>
            <person name="Medema M.H."/>
            <person name="Devos D.P."/>
            <person name="Kaster A.-K."/>
            <person name="Ovreas L."/>
            <person name="Rohde M."/>
            <person name="Galperin M.Y."/>
            <person name="Jogler C."/>
        </authorList>
    </citation>
    <scope>NUCLEOTIDE SEQUENCE [LARGE SCALE GENOMIC DNA]</scope>
    <source>
        <strain evidence="3 4">Poly51</strain>
    </source>
</reference>
<feature type="signal peptide" evidence="2">
    <location>
        <begin position="1"/>
        <end position="21"/>
    </location>
</feature>
<dbReference type="Proteomes" id="UP000318288">
    <property type="component" value="Unassembled WGS sequence"/>
</dbReference>
<dbReference type="EMBL" id="SJPW01000003">
    <property type="protein sequence ID" value="TWU56660.1"/>
    <property type="molecule type" value="Genomic_DNA"/>
</dbReference>
<evidence type="ECO:0000256" key="1">
    <source>
        <dbReference type="SAM" id="MobiDB-lite"/>
    </source>
</evidence>
<feature type="chain" id="PRO_5022720074" description="Xylosidase/arabinosidase" evidence="2">
    <location>
        <begin position="22"/>
        <end position="426"/>
    </location>
</feature>
<sequence length="426" mass="47577" precursor="true">MRNLCVLLLLLVSTRGGGVIADESQPPPATPLPTTPRSDGVIDPTTLDGKVICGYQGWFNCDGDGAELGWTHWAKNRNRPLAPGNVSVDLWPDVSELEPEARYATDFLHTDGSSAEVFSSGDRSTVMRHFQWMKQYGIDGVMIQRFANGLADPKLRRHKDNVLAHARKAAAANGRGIAVMYDLSGLHRGAVKRVREDWQRLQETRLTADPMYFHHRGGPVVAIWGIGFSDDRDYSIEECMSLVKWLKSQGCTVMLGVPSFWREGTRDATSDPRLHAIIELADIISPWTVGRYRSPSEATKHATAVWQSDLKWCVERELDLMPVVFPGFSWHNLTGQSLDSIPRLKGKFLWSQVVAANRIKCRMIYVAMFDEVDEGTAIFKCTDDPPTQNGGKFLATEGLPSDHYLKVVGRAGQLFRNEIVIEKQTP</sequence>
<proteinExistence type="predicted"/>
<protein>
    <recommendedName>
        <fullName evidence="5">Xylosidase/arabinosidase</fullName>
    </recommendedName>
</protein>
<organism evidence="3 4">
    <name type="scientific">Rubripirellula tenax</name>
    <dbReference type="NCBI Taxonomy" id="2528015"/>
    <lineage>
        <taxon>Bacteria</taxon>
        <taxon>Pseudomonadati</taxon>
        <taxon>Planctomycetota</taxon>
        <taxon>Planctomycetia</taxon>
        <taxon>Pirellulales</taxon>
        <taxon>Pirellulaceae</taxon>
        <taxon>Rubripirellula</taxon>
    </lineage>
</organism>
<evidence type="ECO:0000256" key="2">
    <source>
        <dbReference type="SAM" id="SignalP"/>
    </source>
</evidence>
<evidence type="ECO:0000313" key="4">
    <source>
        <dbReference type="Proteomes" id="UP000318288"/>
    </source>
</evidence>
<gene>
    <name evidence="3" type="ORF">Poly51_25770</name>
</gene>
<dbReference type="RefSeq" id="WP_146457902.1">
    <property type="nucleotide sequence ID" value="NZ_SJPW01000003.1"/>
</dbReference>